<organism evidence="6 7">
    <name type="scientific">Caulochytrium protostelioides</name>
    <dbReference type="NCBI Taxonomy" id="1555241"/>
    <lineage>
        <taxon>Eukaryota</taxon>
        <taxon>Fungi</taxon>
        <taxon>Fungi incertae sedis</taxon>
        <taxon>Chytridiomycota</taxon>
        <taxon>Chytridiomycota incertae sedis</taxon>
        <taxon>Chytridiomycetes</taxon>
        <taxon>Caulochytriales</taxon>
        <taxon>Caulochytriaceae</taxon>
        <taxon>Caulochytrium</taxon>
    </lineage>
</organism>
<dbReference type="GO" id="GO:0003735">
    <property type="term" value="F:structural constituent of ribosome"/>
    <property type="evidence" value="ECO:0007669"/>
    <property type="project" value="InterPro"/>
</dbReference>
<dbReference type="PANTHER" id="PTHR10746:SF6">
    <property type="entry name" value="LARGE RIBOSOMAL SUBUNIT PROTEIN UL4M"/>
    <property type="match status" value="1"/>
</dbReference>
<dbReference type="InterPro" id="IPR002136">
    <property type="entry name" value="Ribosomal_uL4"/>
</dbReference>
<comment type="similarity">
    <text evidence="1">Belongs to the universal ribosomal protein uL4 family.</text>
</comment>
<reference evidence="7" key="1">
    <citation type="journal article" date="2018" name="Nat. Microbiol.">
        <title>Leveraging single-cell genomics to expand the fungal tree of life.</title>
        <authorList>
            <person name="Ahrendt S.R."/>
            <person name="Quandt C.A."/>
            <person name="Ciobanu D."/>
            <person name="Clum A."/>
            <person name="Salamov A."/>
            <person name="Andreopoulos B."/>
            <person name="Cheng J.F."/>
            <person name="Woyke T."/>
            <person name="Pelin A."/>
            <person name="Henrissat B."/>
            <person name="Reynolds N.K."/>
            <person name="Benny G.L."/>
            <person name="Smith M.E."/>
            <person name="James T.Y."/>
            <person name="Grigoriev I.V."/>
        </authorList>
    </citation>
    <scope>NUCLEOTIDE SEQUENCE [LARGE SCALE GENOMIC DNA]</scope>
    <source>
        <strain evidence="7">ATCC 52028</strain>
    </source>
</reference>
<sequence>MLALDRDVFGRTLRDDLVARGLRYEMSWLKQGTAGTQAKGQVRGSTAKARPQKGTGRSRISSRRAPHWRGGYVVHGPRPHDFAQDLPADVYAQAITDALSLKFAQQQLHVVDDL</sequence>
<accession>A0A4P9X3C9</accession>
<dbReference type="SUPFAM" id="SSF52166">
    <property type="entry name" value="Ribosomal protein L4"/>
    <property type="match status" value="1"/>
</dbReference>
<proteinExistence type="inferred from homology"/>
<keyword evidence="2" id="KW-0689">Ribosomal protein</keyword>
<dbReference type="PANTHER" id="PTHR10746">
    <property type="entry name" value="50S RIBOSOMAL PROTEIN L4"/>
    <property type="match status" value="1"/>
</dbReference>
<feature type="region of interest" description="Disordered" evidence="5">
    <location>
        <begin position="33"/>
        <end position="64"/>
    </location>
</feature>
<dbReference type="OrthoDB" id="275876at2759"/>
<evidence type="ECO:0000256" key="1">
    <source>
        <dbReference type="ARBA" id="ARBA00010528"/>
    </source>
</evidence>
<gene>
    <name evidence="6" type="ORF">CXG81DRAFT_4781</name>
</gene>
<dbReference type="Proteomes" id="UP000274922">
    <property type="component" value="Unassembled WGS sequence"/>
</dbReference>
<evidence type="ECO:0000256" key="5">
    <source>
        <dbReference type="SAM" id="MobiDB-lite"/>
    </source>
</evidence>
<dbReference type="InterPro" id="IPR013005">
    <property type="entry name" value="Ribosomal_uL4-like"/>
</dbReference>
<dbReference type="Pfam" id="PF00573">
    <property type="entry name" value="Ribosomal_L4"/>
    <property type="match status" value="1"/>
</dbReference>
<feature type="non-terminal residue" evidence="6">
    <location>
        <position position="114"/>
    </location>
</feature>
<dbReference type="GO" id="GO:0005840">
    <property type="term" value="C:ribosome"/>
    <property type="evidence" value="ECO:0007669"/>
    <property type="project" value="UniProtKB-KW"/>
</dbReference>
<keyword evidence="3" id="KW-0687">Ribonucleoprotein</keyword>
<dbReference type="Gene3D" id="3.40.1370.10">
    <property type="match status" value="1"/>
</dbReference>
<evidence type="ECO:0000256" key="2">
    <source>
        <dbReference type="ARBA" id="ARBA00022980"/>
    </source>
</evidence>
<dbReference type="GO" id="GO:1990904">
    <property type="term" value="C:ribonucleoprotein complex"/>
    <property type="evidence" value="ECO:0007669"/>
    <property type="project" value="UniProtKB-KW"/>
</dbReference>
<keyword evidence="7" id="KW-1185">Reference proteome</keyword>
<dbReference type="EMBL" id="ML014279">
    <property type="protein sequence ID" value="RKO99526.1"/>
    <property type="molecule type" value="Genomic_DNA"/>
</dbReference>
<dbReference type="GO" id="GO:0006412">
    <property type="term" value="P:translation"/>
    <property type="evidence" value="ECO:0007669"/>
    <property type="project" value="InterPro"/>
</dbReference>
<evidence type="ECO:0000313" key="6">
    <source>
        <dbReference type="EMBL" id="RKO99526.1"/>
    </source>
</evidence>
<dbReference type="InterPro" id="IPR023574">
    <property type="entry name" value="Ribosomal_uL4_dom_sf"/>
</dbReference>
<dbReference type="AlphaFoldDB" id="A0A4P9X3C9"/>
<evidence type="ECO:0000256" key="3">
    <source>
        <dbReference type="ARBA" id="ARBA00023274"/>
    </source>
</evidence>
<evidence type="ECO:0000256" key="4">
    <source>
        <dbReference type="ARBA" id="ARBA00040565"/>
    </source>
</evidence>
<name>A0A4P9X3C9_9FUNG</name>
<protein>
    <recommendedName>
        <fullName evidence="4">Large ribosomal subunit protein uL4m</fullName>
    </recommendedName>
</protein>
<dbReference type="STRING" id="1555241.A0A4P9X3C9"/>
<evidence type="ECO:0000313" key="7">
    <source>
        <dbReference type="Proteomes" id="UP000274922"/>
    </source>
</evidence>